<comment type="caution">
    <text evidence="1">The sequence shown here is derived from an EMBL/GenBank/DDBJ whole genome shotgun (WGS) entry which is preliminary data.</text>
</comment>
<reference evidence="1 2" key="1">
    <citation type="submission" date="2019-06" db="EMBL/GenBank/DDBJ databases">
        <title>Genome of Methylobacterium sp. 17Sr1-39.</title>
        <authorList>
            <person name="Seo T."/>
        </authorList>
    </citation>
    <scope>NUCLEOTIDE SEQUENCE [LARGE SCALE GENOMIC DNA]</scope>
    <source>
        <strain evidence="1 2">17Sr1-39</strain>
    </source>
</reference>
<protein>
    <submittedName>
        <fullName evidence="1">Uncharacterized protein</fullName>
    </submittedName>
</protein>
<dbReference type="RefSeq" id="WP_139034491.1">
    <property type="nucleotide sequence ID" value="NZ_VDDA01000002.1"/>
</dbReference>
<evidence type="ECO:0000313" key="1">
    <source>
        <dbReference type="EMBL" id="TNC14950.1"/>
    </source>
</evidence>
<sequence>MSDDLVEKIRKIVVFCDECGFASAFVTRDMLAEVADRLGSSADAKFTTRAEEPSAEVKRLTGILRLIYAGGSFADDDVCWEDLQQHSRSSGIVYGWNQAASKVAEAMGWERPIGPTK</sequence>
<dbReference type="EMBL" id="VDDA01000002">
    <property type="protein sequence ID" value="TNC14950.1"/>
    <property type="molecule type" value="Genomic_DNA"/>
</dbReference>
<name>A0A5C4LMY7_9HYPH</name>
<dbReference type="AlphaFoldDB" id="A0A5C4LMY7"/>
<keyword evidence="2" id="KW-1185">Reference proteome</keyword>
<accession>A0A5C4LMY7</accession>
<dbReference type="Proteomes" id="UP000305267">
    <property type="component" value="Unassembled WGS sequence"/>
</dbReference>
<evidence type="ECO:0000313" key="2">
    <source>
        <dbReference type="Proteomes" id="UP000305267"/>
    </source>
</evidence>
<proteinExistence type="predicted"/>
<organism evidence="1 2">
    <name type="scientific">Methylobacterium terricola</name>
    <dbReference type="NCBI Taxonomy" id="2583531"/>
    <lineage>
        <taxon>Bacteria</taxon>
        <taxon>Pseudomonadati</taxon>
        <taxon>Pseudomonadota</taxon>
        <taxon>Alphaproteobacteria</taxon>
        <taxon>Hyphomicrobiales</taxon>
        <taxon>Methylobacteriaceae</taxon>
        <taxon>Methylobacterium</taxon>
    </lineage>
</organism>
<gene>
    <name evidence="1" type="ORF">FF100_05080</name>
</gene>